<dbReference type="EMBL" id="KN831784">
    <property type="protein sequence ID" value="KIM39967.1"/>
    <property type="molecule type" value="Genomic_DNA"/>
</dbReference>
<name>A0A0C2YFW2_HEBCY</name>
<proteinExistence type="predicted"/>
<protein>
    <submittedName>
        <fullName evidence="1">Uncharacterized protein</fullName>
    </submittedName>
</protein>
<gene>
    <name evidence="1" type="ORF">M413DRAFT_446873</name>
</gene>
<accession>A0A0C2YFW2</accession>
<evidence type="ECO:0000313" key="1">
    <source>
        <dbReference type="EMBL" id="KIM39967.1"/>
    </source>
</evidence>
<dbReference type="Proteomes" id="UP000053424">
    <property type="component" value="Unassembled WGS sequence"/>
</dbReference>
<reference evidence="2" key="2">
    <citation type="submission" date="2015-01" db="EMBL/GenBank/DDBJ databases">
        <title>Evolutionary Origins and Diversification of the Mycorrhizal Mutualists.</title>
        <authorList>
            <consortium name="DOE Joint Genome Institute"/>
            <consortium name="Mycorrhizal Genomics Consortium"/>
            <person name="Kohler A."/>
            <person name="Kuo A."/>
            <person name="Nagy L.G."/>
            <person name="Floudas D."/>
            <person name="Copeland A."/>
            <person name="Barry K.W."/>
            <person name="Cichocki N."/>
            <person name="Veneault-Fourrey C."/>
            <person name="LaButti K."/>
            <person name="Lindquist E.A."/>
            <person name="Lipzen A."/>
            <person name="Lundell T."/>
            <person name="Morin E."/>
            <person name="Murat C."/>
            <person name="Riley R."/>
            <person name="Ohm R."/>
            <person name="Sun H."/>
            <person name="Tunlid A."/>
            <person name="Henrissat B."/>
            <person name="Grigoriev I.V."/>
            <person name="Hibbett D.S."/>
            <person name="Martin F."/>
        </authorList>
    </citation>
    <scope>NUCLEOTIDE SEQUENCE [LARGE SCALE GENOMIC DNA]</scope>
    <source>
        <strain evidence="2">h7</strain>
    </source>
</reference>
<keyword evidence="2" id="KW-1185">Reference proteome</keyword>
<dbReference type="AlphaFoldDB" id="A0A0C2YFW2"/>
<dbReference type="HOGENOM" id="CLU_023663_0_0_1"/>
<reference evidence="1 2" key="1">
    <citation type="submission" date="2014-04" db="EMBL/GenBank/DDBJ databases">
        <authorList>
            <consortium name="DOE Joint Genome Institute"/>
            <person name="Kuo A."/>
            <person name="Gay G."/>
            <person name="Dore J."/>
            <person name="Kohler A."/>
            <person name="Nagy L.G."/>
            <person name="Floudas D."/>
            <person name="Copeland A."/>
            <person name="Barry K.W."/>
            <person name="Cichocki N."/>
            <person name="Veneault-Fourrey C."/>
            <person name="LaButti K."/>
            <person name="Lindquist E.A."/>
            <person name="Lipzen A."/>
            <person name="Lundell T."/>
            <person name="Morin E."/>
            <person name="Murat C."/>
            <person name="Sun H."/>
            <person name="Tunlid A."/>
            <person name="Henrissat B."/>
            <person name="Grigoriev I.V."/>
            <person name="Hibbett D.S."/>
            <person name="Martin F."/>
            <person name="Nordberg H.P."/>
            <person name="Cantor M.N."/>
            <person name="Hua S.X."/>
        </authorList>
    </citation>
    <scope>NUCLEOTIDE SEQUENCE [LARGE SCALE GENOMIC DNA]</scope>
    <source>
        <strain evidence="2">h7</strain>
    </source>
</reference>
<evidence type="ECO:0000313" key="2">
    <source>
        <dbReference type="Proteomes" id="UP000053424"/>
    </source>
</evidence>
<sequence>MDAWDRDVVLLVDALDQLYDAQPAVQDECLQAFCDIQNSNNVPIRSVIAAGTLSVLHLNPRGSTVSPFNVANHIQTPYFTVEEVKKLFDEFAHDYHITIDDAVVQDIWAKSNGHPAMVCLCGRAIFKNLQSLVDGDSILSDRSWQRFPAHNLYHAISAYNTFDSMLLSLARSEAAAAVTLLRFKFAGFLGDVTLVNDMDRKLAHLLTSEGVLLKPDSLQHSYCMASALMDGFIRNELIPRLFPNCPASAPPLEAGGKGIHVLGILVESLKTFDKDLMRCASFRSYKKPKVKVLDAPYGNVPRESVYDTELMRILSNWFGNGHEWSVTGQWHLQNDANKHEYSDIVLKKEDHPTIVLELLATEEPSFVQSHIEKTPERMELVSAEEAWVVHFTCEQDYHPIWQSDAELLQGVNVVHFAHDIDFTKAAMSARWKDRAGNTQQVDQKLIDLGAN</sequence>
<dbReference type="STRING" id="686832.A0A0C2YFW2"/>
<dbReference type="OrthoDB" id="5596319at2759"/>
<organism evidence="1 2">
    <name type="scientific">Hebeloma cylindrosporum</name>
    <dbReference type="NCBI Taxonomy" id="76867"/>
    <lineage>
        <taxon>Eukaryota</taxon>
        <taxon>Fungi</taxon>
        <taxon>Dikarya</taxon>
        <taxon>Basidiomycota</taxon>
        <taxon>Agaricomycotina</taxon>
        <taxon>Agaricomycetes</taxon>
        <taxon>Agaricomycetidae</taxon>
        <taxon>Agaricales</taxon>
        <taxon>Agaricineae</taxon>
        <taxon>Hymenogastraceae</taxon>
        <taxon>Hebeloma</taxon>
    </lineage>
</organism>